<dbReference type="CDD" id="cd24098">
    <property type="entry name" value="ASKHA_NBD_TobZ_N"/>
    <property type="match status" value="1"/>
</dbReference>
<dbReference type="RefSeq" id="WP_149472138.1">
    <property type="nucleotide sequence ID" value="NZ_QOKW01000039.1"/>
</dbReference>
<dbReference type="AlphaFoldDB" id="A0A9W7KNP4"/>
<evidence type="ECO:0000256" key="1">
    <source>
        <dbReference type="ARBA" id="ARBA00006129"/>
    </source>
</evidence>
<dbReference type="InterPro" id="IPR051338">
    <property type="entry name" value="NodU/CmcH_Carbamoyltrnsfr"/>
</dbReference>
<dbReference type="Pfam" id="PF02543">
    <property type="entry name" value="Carbam_trans_N"/>
    <property type="match status" value="1"/>
</dbReference>
<dbReference type="OrthoDB" id="9780777at2"/>
<comment type="caution">
    <text evidence="4">The sequence shown here is derived from an EMBL/GenBank/DDBJ whole genome shotgun (WGS) entry which is preliminary data.</text>
</comment>
<dbReference type="Gene3D" id="3.90.870.20">
    <property type="entry name" value="Carbamoyltransferase, C-terminal domain"/>
    <property type="match status" value="1"/>
</dbReference>
<proteinExistence type="inferred from homology"/>
<dbReference type="EMBL" id="QOKW01000039">
    <property type="protein sequence ID" value="KAA0676212.1"/>
    <property type="molecule type" value="Genomic_DNA"/>
</dbReference>
<dbReference type="InterPro" id="IPR031730">
    <property type="entry name" value="Carbam_trans_C"/>
</dbReference>
<protein>
    <submittedName>
        <fullName evidence="4">Carbamoyltransferase</fullName>
    </submittedName>
</protein>
<dbReference type="SUPFAM" id="SSF53067">
    <property type="entry name" value="Actin-like ATPase domain"/>
    <property type="match status" value="1"/>
</dbReference>
<dbReference type="InterPro" id="IPR043129">
    <property type="entry name" value="ATPase_NBD"/>
</dbReference>
<dbReference type="PANTHER" id="PTHR34847">
    <property type="entry name" value="NODULATION PROTEIN U"/>
    <property type="match status" value="1"/>
</dbReference>
<sequence>MISLGLHFGSHDASAAVVIDGRLAAMMEQERFDHRKHSSAFPKEAMDACLNLVGARLTDVDVVAYANDVELTNTHKRAFIKRAYDGAFVPPLRAQADVERTLRAHVGDRVRLFHVDHHMAHAASAFLPSPFEESAIFSVDGMGNWVSTSLCLGRGAGIAVLKRIAHPHSLGLMYGAFTQYLGFQAACDEGKTMGLAPYGKPRFLDDLRGICRYRNGELELDLDYFTFHRDTLMDEQGHPRVWYSPRVVERFGPPRVPESEIDERAADMACSVQALLEERCFELLRDLHAATGSPNVCLAGGVALNCSMNGQIRAHTPFANVFVLPAANDAGLSIGAALLASADAGVPVRREPLEHAYYGTEHGTAEIEAALRTLPETVSVRRPAKLEEEVADLLADHAIVGWYQGRMEFGPRALGHRSILANPTRADAKDIVNAKVKFREAFRPFAPVVVEEEAQRYFEYGGRQPFMLTVDMVRPECRTVIPAVTHVDGTARVQTVAPTQNPELHALLLAVKRRNGVPVLLNTSFNIRGDTIVRTPDDAVRCFLETGMNALAIGPFLLCK</sequence>
<dbReference type="PANTHER" id="PTHR34847:SF1">
    <property type="entry name" value="NODULATION PROTEIN U"/>
    <property type="match status" value="1"/>
</dbReference>
<comment type="similarity">
    <text evidence="1">Belongs to the NodU/CmcH family.</text>
</comment>
<feature type="domain" description="Carbamoyltransferase" evidence="2">
    <location>
        <begin position="4"/>
        <end position="338"/>
    </location>
</feature>
<dbReference type="Gene3D" id="3.30.420.40">
    <property type="match status" value="2"/>
</dbReference>
<dbReference type="InterPro" id="IPR003696">
    <property type="entry name" value="Carbtransf_dom"/>
</dbReference>
<evidence type="ECO:0000259" key="3">
    <source>
        <dbReference type="Pfam" id="PF16861"/>
    </source>
</evidence>
<dbReference type="GO" id="GO:0003824">
    <property type="term" value="F:catalytic activity"/>
    <property type="evidence" value="ECO:0007669"/>
    <property type="project" value="InterPro"/>
</dbReference>
<keyword evidence="5" id="KW-1185">Reference proteome</keyword>
<evidence type="ECO:0000313" key="5">
    <source>
        <dbReference type="Proteomes" id="UP000480854"/>
    </source>
</evidence>
<name>A0A9W7KNP4_9PROT</name>
<dbReference type="Pfam" id="PF16861">
    <property type="entry name" value="Carbam_trans_C"/>
    <property type="match status" value="1"/>
</dbReference>
<feature type="domain" description="Carbamoyltransferase C-terminal" evidence="3">
    <location>
        <begin position="391"/>
        <end position="559"/>
    </location>
</feature>
<evidence type="ECO:0000313" key="4">
    <source>
        <dbReference type="EMBL" id="KAA0676212.1"/>
    </source>
</evidence>
<organism evidence="4 5">
    <name type="scientific">Roseomonas genomospecies 6</name>
    <dbReference type="NCBI Taxonomy" id="214106"/>
    <lineage>
        <taxon>Bacteria</taxon>
        <taxon>Pseudomonadati</taxon>
        <taxon>Pseudomonadota</taxon>
        <taxon>Alphaproteobacteria</taxon>
        <taxon>Acetobacterales</taxon>
        <taxon>Roseomonadaceae</taxon>
        <taxon>Roseomonas</taxon>
    </lineage>
</organism>
<dbReference type="Proteomes" id="UP000480854">
    <property type="component" value="Unassembled WGS sequence"/>
</dbReference>
<dbReference type="InterPro" id="IPR038152">
    <property type="entry name" value="Carbam_trans_C_sf"/>
</dbReference>
<reference evidence="4 5" key="1">
    <citation type="submission" date="2018-07" db="EMBL/GenBank/DDBJ databases">
        <title>Genome sequence of Azospirillum sp. ATCC 49961.</title>
        <authorList>
            <person name="Sant'Anna F.H."/>
            <person name="Baldani J.I."/>
            <person name="Zilli J.E."/>
            <person name="Reis V.M."/>
            <person name="Hartmann A."/>
            <person name="Cruz L."/>
            <person name="de Souza E.M."/>
            <person name="de Oliveira Pedrosa F."/>
            <person name="Passaglia L.M.P."/>
        </authorList>
    </citation>
    <scope>NUCLEOTIDE SEQUENCE [LARGE SCALE GENOMIC DNA]</scope>
    <source>
        <strain evidence="4 5">ATCC 49961</strain>
    </source>
</reference>
<evidence type="ECO:0000259" key="2">
    <source>
        <dbReference type="Pfam" id="PF02543"/>
    </source>
</evidence>
<gene>
    <name evidence="4" type="ORF">DS843_28070</name>
</gene>
<accession>A0A9W7KNP4</accession>